<dbReference type="KEGG" id="taz:TREAZ_3207"/>
<keyword evidence="2" id="KW-0548">Nucleotidyltransferase</keyword>
<proteinExistence type="predicted"/>
<evidence type="ECO:0000313" key="4">
    <source>
        <dbReference type="Proteomes" id="UP000009222"/>
    </source>
</evidence>
<evidence type="ECO:0000313" key="3">
    <source>
        <dbReference type="EMBL" id="AEF80561.1"/>
    </source>
</evidence>
<organism evidence="3 4">
    <name type="scientific">Leadbettera azotonutricia (strain ATCC BAA-888 / DSM 13862 / ZAS-9)</name>
    <name type="common">Treponema azotonutricium</name>
    <dbReference type="NCBI Taxonomy" id="545695"/>
    <lineage>
        <taxon>Bacteria</taxon>
        <taxon>Pseudomonadati</taxon>
        <taxon>Spirochaetota</taxon>
        <taxon>Spirochaetia</taxon>
        <taxon>Spirochaetales</taxon>
        <taxon>Breznakiellaceae</taxon>
        <taxon>Leadbettera</taxon>
    </lineage>
</organism>
<evidence type="ECO:0000256" key="1">
    <source>
        <dbReference type="ARBA" id="ARBA00022679"/>
    </source>
</evidence>
<dbReference type="CDD" id="cd02516">
    <property type="entry name" value="CDP-ME_synthetase"/>
    <property type="match status" value="1"/>
</dbReference>
<dbReference type="eggNOG" id="COG1211">
    <property type="taxonomic scope" value="Bacteria"/>
</dbReference>
<dbReference type="SUPFAM" id="SSF53448">
    <property type="entry name" value="Nucleotide-diphospho-sugar transferases"/>
    <property type="match status" value="1"/>
</dbReference>
<dbReference type="GO" id="GO:0008299">
    <property type="term" value="P:isoprenoid biosynthetic process"/>
    <property type="evidence" value="ECO:0007669"/>
    <property type="project" value="InterPro"/>
</dbReference>
<sequence length="248" mass="26611">MAPSIAAIIMSAGSSTRMGGVKKEYQALGPSCLDDKGKPLTVLGSAIQAFSACPRIGPIVVAIPPGESSEKAAKASLPSSLLDRLLAENRIHFVPGGVTRRASVHKALSFLESLHPQYVLIHDGARPWISGSLIEQIIDAAIQYKAVVPALPIVETPKELEAAGLNEAAFIKRHLRRSTIVAAQTPQAFAFPAILRAHEKAAERGAREDFDYTDDAEVWAEFEGKVVAITGEPENRKITFPGDIQNSR</sequence>
<dbReference type="STRING" id="545695.TREAZ_3207"/>
<dbReference type="Gene3D" id="3.90.550.10">
    <property type="entry name" value="Spore Coat Polysaccharide Biosynthesis Protein SpsA, Chain A"/>
    <property type="match status" value="1"/>
</dbReference>
<dbReference type="InterPro" id="IPR018294">
    <property type="entry name" value="ISPD_synthase_CS"/>
</dbReference>
<name>F5Y9R3_LEAAZ</name>
<dbReference type="AlphaFoldDB" id="F5Y9R3"/>
<dbReference type="RefSeq" id="WP_015712353.1">
    <property type="nucleotide sequence ID" value="NC_015577.1"/>
</dbReference>
<reference evidence="3 4" key="2">
    <citation type="journal article" date="2011" name="ISME J.">
        <title>RNA-seq reveals cooperative metabolic interactions between two termite-gut spirochete species in co-culture.</title>
        <authorList>
            <person name="Rosenthal A.Z."/>
            <person name="Matson E.G."/>
            <person name="Eldar A."/>
            <person name="Leadbetter J.R."/>
        </authorList>
    </citation>
    <scope>NUCLEOTIDE SEQUENCE [LARGE SCALE GENOMIC DNA]</scope>
    <source>
        <strain evidence="4">ATCC BAA-888 / DSM 13862 / ZAS-9</strain>
    </source>
</reference>
<dbReference type="PANTHER" id="PTHR32125:SF4">
    <property type="entry name" value="2-C-METHYL-D-ERYTHRITOL 4-PHOSPHATE CYTIDYLYLTRANSFERASE, CHLOROPLASTIC"/>
    <property type="match status" value="1"/>
</dbReference>
<protein>
    <recommendedName>
        <fullName evidence="5">2-C-methyl-D-erythritol 4-phosphate cytidylyltransferase</fullName>
    </recommendedName>
</protein>
<dbReference type="Pfam" id="PF01128">
    <property type="entry name" value="IspD"/>
    <property type="match status" value="1"/>
</dbReference>
<evidence type="ECO:0000256" key="2">
    <source>
        <dbReference type="ARBA" id="ARBA00022695"/>
    </source>
</evidence>
<dbReference type="Proteomes" id="UP000009222">
    <property type="component" value="Chromosome"/>
</dbReference>
<dbReference type="InterPro" id="IPR029044">
    <property type="entry name" value="Nucleotide-diphossugar_trans"/>
</dbReference>
<dbReference type="InterPro" id="IPR050088">
    <property type="entry name" value="IspD/TarI_cytidylyltransf_bact"/>
</dbReference>
<keyword evidence="1" id="KW-0808">Transferase</keyword>
<accession>F5Y9R3</accession>
<dbReference type="PROSITE" id="PS01295">
    <property type="entry name" value="ISPD"/>
    <property type="match status" value="1"/>
</dbReference>
<dbReference type="InParanoid" id="F5Y9R3"/>
<keyword evidence="4" id="KW-1185">Reference proteome</keyword>
<dbReference type="InterPro" id="IPR034683">
    <property type="entry name" value="IspD/TarI"/>
</dbReference>
<dbReference type="PANTHER" id="PTHR32125">
    <property type="entry name" value="2-C-METHYL-D-ERYTHRITOL 4-PHOSPHATE CYTIDYLYLTRANSFERASE, CHLOROPLASTIC"/>
    <property type="match status" value="1"/>
</dbReference>
<dbReference type="EMBL" id="CP001841">
    <property type="protein sequence ID" value="AEF80561.1"/>
    <property type="molecule type" value="Genomic_DNA"/>
</dbReference>
<dbReference type="OrthoDB" id="9806837at2"/>
<gene>
    <name evidence="3" type="ordered locus">TREAZ_3207</name>
</gene>
<reference evidence="4" key="1">
    <citation type="submission" date="2009-12" db="EMBL/GenBank/DDBJ databases">
        <title>Complete sequence of Treponema azotonutricium strain ZAS-9.</title>
        <authorList>
            <person name="Tetu S.G."/>
            <person name="Matson E."/>
            <person name="Ren Q."/>
            <person name="Seshadri R."/>
            <person name="Elbourne L."/>
            <person name="Hassan K.A."/>
            <person name="Durkin A."/>
            <person name="Radune D."/>
            <person name="Mohamoud Y."/>
            <person name="Shay R."/>
            <person name="Jin S."/>
            <person name="Zhang X."/>
            <person name="Lucey K."/>
            <person name="Ballor N.R."/>
            <person name="Ottesen E."/>
            <person name="Rosenthal R."/>
            <person name="Allen A."/>
            <person name="Leadbetter J.R."/>
            <person name="Paulsen I.T."/>
        </authorList>
    </citation>
    <scope>NUCLEOTIDE SEQUENCE [LARGE SCALE GENOMIC DNA]</scope>
    <source>
        <strain evidence="4">ATCC BAA-888 / DSM 13862 / ZAS-9</strain>
    </source>
</reference>
<dbReference type="FunCoup" id="F5Y9R3">
    <property type="interactions" value="256"/>
</dbReference>
<evidence type="ECO:0008006" key="5">
    <source>
        <dbReference type="Google" id="ProtNLM"/>
    </source>
</evidence>
<dbReference type="GO" id="GO:0050518">
    <property type="term" value="F:2-C-methyl-D-erythritol 4-phosphate cytidylyltransferase activity"/>
    <property type="evidence" value="ECO:0007669"/>
    <property type="project" value="TreeGrafter"/>
</dbReference>
<dbReference type="HOGENOM" id="CLU_061281_2_2_12"/>